<name>G8C335_9MOLU</name>
<comment type="subunit">
    <text evidence="5 7">Monomer.</text>
</comment>
<dbReference type="GO" id="GO:0044209">
    <property type="term" value="P:AMP salvage"/>
    <property type="evidence" value="ECO:0007669"/>
    <property type="project" value="UniProtKB-UniRule"/>
</dbReference>
<evidence type="ECO:0000256" key="1">
    <source>
        <dbReference type="ARBA" id="ARBA00022679"/>
    </source>
</evidence>
<dbReference type="InterPro" id="IPR027417">
    <property type="entry name" value="P-loop_NTPase"/>
</dbReference>
<dbReference type="GO" id="GO:0004017">
    <property type="term" value="F:AMP kinase activity"/>
    <property type="evidence" value="ECO:0007669"/>
    <property type="project" value="UniProtKB-UniRule"/>
</dbReference>
<dbReference type="Pfam" id="PF00406">
    <property type="entry name" value="ADK"/>
    <property type="match status" value="1"/>
</dbReference>
<reference evidence="8" key="2">
    <citation type="submission" date="2011-11" db="EMBL/GenBank/DDBJ databases">
        <authorList>
            <person name="Barker E."/>
        </authorList>
    </citation>
    <scope>NUCLEOTIDE SEQUENCE</scope>
    <source>
        <strain evidence="8">Birmingham 1</strain>
    </source>
</reference>
<gene>
    <name evidence="5 8" type="primary">adk</name>
    <name evidence="8" type="ORF">MHM_02150</name>
</gene>
<feature type="binding site" evidence="5">
    <location>
        <begin position="88"/>
        <end position="91"/>
    </location>
    <ligand>
        <name>AMP</name>
        <dbReference type="ChEBI" id="CHEBI:456215"/>
    </ligand>
</feature>
<feature type="binding site" evidence="5">
    <location>
        <begin position="137"/>
        <end position="138"/>
    </location>
    <ligand>
        <name>ATP</name>
        <dbReference type="ChEBI" id="CHEBI:30616"/>
    </ligand>
</feature>
<dbReference type="InterPro" id="IPR000850">
    <property type="entry name" value="Adenylat/UMP-CMP_kin"/>
</dbReference>
<dbReference type="HAMAP" id="MF_00235">
    <property type="entry name" value="Adenylate_kinase_Adk"/>
    <property type="match status" value="1"/>
</dbReference>
<comment type="subcellular location">
    <subcellularLocation>
        <location evidence="5 7">Cytoplasm</location>
    </subcellularLocation>
</comment>
<evidence type="ECO:0000256" key="2">
    <source>
        <dbReference type="ARBA" id="ARBA00022727"/>
    </source>
</evidence>
<dbReference type="SUPFAM" id="SSF52540">
    <property type="entry name" value="P-loop containing nucleoside triphosphate hydrolases"/>
    <property type="match status" value="1"/>
</dbReference>
<dbReference type="RefSeq" id="WP_015511598.1">
    <property type="nucleotide sequence ID" value="NC_021007.1"/>
</dbReference>
<protein>
    <recommendedName>
        <fullName evidence="5 7">Adenylate kinase</fullName>
        <shortName evidence="5">AK</shortName>
        <ecNumber evidence="5 7">2.7.4.3</ecNumber>
    </recommendedName>
    <alternativeName>
        <fullName evidence="5">ATP-AMP transphosphorylase</fullName>
    </alternativeName>
    <alternativeName>
        <fullName evidence="5">ATP:AMP phosphotransferase</fullName>
    </alternativeName>
    <alternativeName>
        <fullName evidence="5">Adenylate monophosphate kinase</fullName>
    </alternativeName>
</protein>
<sequence>MLAPPGSGKGTLSELLRERKNFYVLSAGKIFRTLISRSAEGSQELAEVNKGGYLSDEIVNKYMIQELDSIQEAALKGAFPRSYIVLDGYPRTIGQAKKLEWWAAENELIVVQLEGLNESQISQRLNNRYLCEAHEHIFNALNNFPQDGRCPKDGSKLIKRQDDLEAETIKKRLSQHESLTTPIWEYYKQKNIRSIVLNSSSTVEELYDSFCKIVLN</sequence>
<comment type="function">
    <text evidence="5">Catalyzes the reversible transfer of the terminal phosphate group between ATP and AMP. Plays an important role in cellular energy homeostasis and in adenine nucleotide metabolism.</text>
</comment>
<comment type="similarity">
    <text evidence="5 6">Belongs to the adenylate kinase family.</text>
</comment>
<accession>G8C335</accession>
<feature type="binding site" evidence="5">
    <location>
        <position position="128"/>
    </location>
    <ligand>
        <name>ATP</name>
        <dbReference type="ChEBI" id="CHEBI:30616"/>
    </ligand>
</feature>
<keyword evidence="2 5" id="KW-0545">Nucleotide biosynthesis</keyword>
<dbReference type="UniPathway" id="UPA00588">
    <property type="reaction ID" value="UER00649"/>
</dbReference>
<keyword evidence="4 5" id="KW-0418">Kinase</keyword>
<dbReference type="HOGENOM" id="CLU_032354_1_2_14"/>
<dbReference type="KEGG" id="mhb:MHM_02150"/>
<feature type="binding site" evidence="5">
    <location>
        <begin position="52"/>
        <end position="54"/>
    </location>
    <ligand>
        <name>AMP</name>
        <dbReference type="ChEBI" id="CHEBI:456215"/>
    </ligand>
</feature>
<dbReference type="GO" id="GO:0005737">
    <property type="term" value="C:cytoplasm"/>
    <property type="evidence" value="ECO:0007669"/>
    <property type="project" value="UniProtKB-SubCell"/>
</dbReference>
<dbReference type="PATRIC" id="fig|1116213.3.peg.226"/>
<feature type="binding site" evidence="5">
    <location>
        <position position="32"/>
    </location>
    <ligand>
        <name>AMP</name>
        <dbReference type="ChEBI" id="CHEBI:456215"/>
    </ligand>
</feature>
<feature type="binding site" evidence="5">
    <location>
        <position position="172"/>
    </location>
    <ligand>
        <name>AMP</name>
        <dbReference type="ChEBI" id="CHEBI:456215"/>
    </ligand>
</feature>
<dbReference type="Gene3D" id="3.40.50.300">
    <property type="entry name" value="P-loop containing nucleotide triphosphate hydrolases"/>
    <property type="match status" value="1"/>
</dbReference>
<evidence type="ECO:0000256" key="6">
    <source>
        <dbReference type="RuleBase" id="RU003330"/>
    </source>
</evidence>
<keyword evidence="5 7" id="KW-0067">ATP-binding</keyword>
<dbReference type="AlphaFoldDB" id="G8C335"/>
<evidence type="ECO:0000256" key="4">
    <source>
        <dbReference type="ARBA" id="ARBA00022777"/>
    </source>
</evidence>
<comment type="caution">
    <text evidence="5">Lacks conserved residue(s) required for the propagation of feature annotation.</text>
</comment>
<reference evidence="8" key="1">
    <citation type="submission" date="2011-11" db="EMBL/GenBank/DDBJ databases">
        <title>Complete genome sequence of Candidatus Mycoplasma haemominutum.</title>
        <authorList>
            <person name="Barker E.N."/>
            <person name="Darby A.C."/>
            <person name="Helps C.R."/>
            <person name="Peters I.R."/>
            <person name="Hughes M.A."/>
            <person name="Radford A.D."/>
            <person name="Novacco M."/>
            <person name="Boretti F."/>
            <person name="Hofmann-Lehmann R."/>
            <person name="Tasker S."/>
        </authorList>
    </citation>
    <scope>NUCLEOTIDE SEQUENCE</scope>
    <source>
        <strain evidence="8">Birmingham 1</strain>
    </source>
</reference>
<comment type="pathway">
    <text evidence="5">Purine metabolism; AMP biosynthesis via salvage pathway; AMP from ADP: step 1/1.</text>
</comment>
<evidence type="ECO:0000313" key="8">
    <source>
        <dbReference type="EMBL" id="CCE66733.1"/>
    </source>
</evidence>
<organism evidence="8">
    <name type="scientific">Candidatus Mycoplasma haematominutum 'Birmingham 1'</name>
    <dbReference type="NCBI Taxonomy" id="1116213"/>
    <lineage>
        <taxon>Bacteria</taxon>
        <taxon>Bacillati</taxon>
        <taxon>Mycoplasmatota</taxon>
        <taxon>Mollicutes</taxon>
        <taxon>Mycoplasmataceae</taxon>
        <taxon>Mycoplasma</taxon>
    </lineage>
</organism>
<feature type="binding site" evidence="5">
    <location>
        <position position="95"/>
    </location>
    <ligand>
        <name>AMP</name>
        <dbReference type="ChEBI" id="CHEBI:456215"/>
    </ligand>
</feature>
<dbReference type="InterPro" id="IPR033690">
    <property type="entry name" value="Adenylat_kinase_CS"/>
</dbReference>
<keyword evidence="3 5" id="KW-0547">Nucleotide-binding</keyword>
<dbReference type="CDD" id="cd01428">
    <property type="entry name" value="ADK"/>
    <property type="match status" value="1"/>
</dbReference>
<dbReference type="EC" id="2.7.4.3" evidence="5 7"/>
<evidence type="ECO:0000256" key="7">
    <source>
        <dbReference type="RuleBase" id="RU003331"/>
    </source>
</evidence>
<evidence type="ECO:0000256" key="5">
    <source>
        <dbReference type="HAMAP-Rule" id="MF_00235"/>
    </source>
</evidence>
<keyword evidence="5" id="KW-0963">Cytoplasm</keyword>
<dbReference type="PRINTS" id="PR00094">
    <property type="entry name" value="ADENYLTKNASE"/>
</dbReference>
<comment type="catalytic activity">
    <reaction evidence="5 7">
        <text>AMP + ATP = 2 ADP</text>
        <dbReference type="Rhea" id="RHEA:12973"/>
        <dbReference type="ChEBI" id="CHEBI:30616"/>
        <dbReference type="ChEBI" id="CHEBI:456215"/>
        <dbReference type="ChEBI" id="CHEBI:456216"/>
        <dbReference type="EC" id="2.7.4.3"/>
    </reaction>
</comment>
<dbReference type="EMBL" id="HE613254">
    <property type="protein sequence ID" value="CCE66733.1"/>
    <property type="molecule type" value="Genomic_DNA"/>
</dbReference>
<dbReference type="PROSITE" id="PS00113">
    <property type="entry name" value="ADENYLATE_KINASE"/>
    <property type="match status" value="1"/>
</dbReference>
<feature type="binding site" evidence="5">
    <location>
        <begin position="6"/>
        <end position="11"/>
    </location>
    <ligand>
        <name>ATP</name>
        <dbReference type="ChEBI" id="CHEBI:30616"/>
    </ligand>
</feature>
<comment type="domain">
    <text evidence="5">Consists of three domains, a large central CORE domain and two small peripheral domains, NMPbind and LID, which undergo movements during catalysis. The LID domain closes over the site of phosphoryl transfer upon ATP binding. Assembling and dissambling the active center during each catalytic cycle provides an effective means to prevent ATP hydrolysis.</text>
</comment>
<keyword evidence="1 5" id="KW-0808">Transferase</keyword>
<feature type="binding site" evidence="5">
    <location>
        <position position="201"/>
    </location>
    <ligand>
        <name>ATP</name>
        <dbReference type="ChEBI" id="CHEBI:30616"/>
    </ligand>
</feature>
<dbReference type="GO" id="GO:0005524">
    <property type="term" value="F:ATP binding"/>
    <property type="evidence" value="ECO:0007669"/>
    <property type="project" value="UniProtKB-UniRule"/>
</dbReference>
<feature type="binding site" evidence="5">
    <location>
        <position position="160"/>
    </location>
    <ligand>
        <name>AMP</name>
        <dbReference type="ChEBI" id="CHEBI:456215"/>
    </ligand>
</feature>
<proteinExistence type="inferred from homology"/>
<evidence type="ECO:0000256" key="3">
    <source>
        <dbReference type="ARBA" id="ARBA00022741"/>
    </source>
</evidence>
<dbReference type="PANTHER" id="PTHR23359">
    <property type="entry name" value="NUCLEOTIDE KINASE"/>
    <property type="match status" value="1"/>
</dbReference>